<dbReference type="Proteomes" id="UP000758603">
    <property type="component" value="Unassembled WGS sequence"/>
</dbReference>
<comment type="caution">
    <text evidence="2">The sequence shown here is derived from an EMBL/GenBank/DDBJ whole genome shotgun (WGS) entry which is preliminary data.</text>
</comment>
<keyword evidence="3" id="KW-1185">Reference proteome</keyword>
<dbReference type="AlphaFoldDB" id="A0A9P8UUD2"/>
<dbReference type="RefSeq" id="XP_045962911.1">
    <property type="nucleotide sequence ID" value="XM_046095553.1"/>
</dbReference>
<gene>
    <name evidence="2" type="ORF">BKA67DRAFT_219196</name>
</gene>
<evidence type="ECO:0000256" key="1">
    <source>
        <dbReference type="SAM" id="SignalP"/>
    </source>
</evidence>
<protein>
    <submittedName>
        <fullName evidence="2">Uncharacterized protein</fullName>
    </submittedName>
</protein>
<organism evidence="2 3">
    <name type="scientific">Truncatella angustata</name>
    <dbReference type="NCBI Taxonomy" id="152316"/>
    <lineage>
        <taxon>Eukaryota</taxon>
        <taxon>Fungi</taxon>
        <taxon>Dikarya</taxon>
        <taxon>Ascomycota</taxon>
        <taxon>Pezizomycotina</taxon>
        <taxon>Sordariomycetes</taxon>
        <taxon>Xylariomycetidae</taxon>
        <taxon>Amphisphaeriales</taxon>
        <taxon>Sporocadaceae</taxon>
        <taxon>Truncatella</taxon>
    </lineage>
</organism>
<keyword evidence="1" id="KW-0732">Signal</keyword>
<feature type="signal peptide" evidence="1">
    <location>
        <begin position="1"/>
        <end position="23"/>
    </location>
</feature>
<name>A0A9P8UUD2_9PEZI</name>
<evidence type="ECO:0000313" key="2">
    <source>
        <dbReference type="EMBL" id="KAH6658677.1"/>
    </source>
</evidence>
<reference evidence="2" key="1">
    <citation type="journal article" date="2021" name="Nat. Commun.">
        <title>Genetic determinants of endophytism in the Arabidopsis root mycobiome.</title>
        <authorList>
            <person name="Mesny F."/>
            <person name="Miyauchi S."/>
            <person name="Thiergart T."/>
            <person name="Pickel B."/>
            <person name="Atanasova L."/>
            <person name="Karlsson M."/>
            <person name="Huettel B."/>
            <person name="Barry K.W."/>
            <person name="Haridas S."/>
            <person name="Chen C."/>
            <person name="Bauer D."/>
            <person name="Andreopoulos W."/>
            <person name="Pangilinan J."/>
            <person name="LaButti K."/>
            <person name="Riley R."/>
            <person name="Lipzen A."/>
            <person name="Clum A."/>
            <person name="Drula E."/>
            <person name="Henrissat B."/>
            <person name="Kohler A."/>
            <person name="Grigoriev I.V."/>
            <person name="Martin F.M."/>
            <person name="Hacquard S."/>
        </authorList>
    </citation>
    <scope>NUCLEOTIDE SEQUENCE</scope>
    <source>
        <strain evidence="2">MPI-SDFR-AT-0073</strain>
    </source>
</reference>
<dbReference type="EMBL" id="JAGPXC010000002">
    <property type="protein sequence ID" value="KAH6658677.1"/>
    <property type="molecule type" value="Genomic_DNA"/>
</dbReference>
<dbReference type="OrthoDB" id="4918924at2759"/>
<dbReference type="GeneID" id="70124446"/>
<proteinExistence type="predicted"/>
<sequence length="176" mass="19868">MMAFRAAITTLLFGSAMLHSVSAMAPEGFTEIVRRKGGDPECSFSDKESVDCWKLTDSDNGKTACIGWVTGGFTCKPWKEEVFDDLKEAVKKQATTDGQWKTSTQGHWLAGWQLGSSATADQKNFGDKFAFLLDDVRKEPEGKWNQGFKRWYYSYDSDFIVIDWNNGWSNQCDQEA</sequence>
<evidence type="ECO:0000313" key="3">
    <source>
        <dbReference type="Proteomes" id="UP000758603"/>
    </source>
</evidence>
<accession>A0A9P8UUD2</accession>
<feature type="chain" id="PRO_5040239779" evidence="1">
    <location>
        <begin position="24"/>
        <end position="176"/>
    </location>
</feature>